<dbReference type="AlphaFoldDB" id="A0AAV6LCI5"/>
<keyword evidence="1 3" id="KW-0732">Signal</keyword>
<evidence type="ECO:0000256" key="3">
    <source>
        <dbReference type="SAM" id="SignalP"/>
    </source>
</evidence>
<dbReference type="CDD" id="cd00028">
    <property type="entry name" value="B_lectin"/>
    <property type="match status" value="1"/>
</dbReference>
<dbReference type="Gene3D" id="3.30.200.20">
    <property type="entry name" value="Phosphorylase Kinase, domain 1"/>
    <property type="match status" value="1"/>
</dbReference>
<keyword evidence="7" id="KW-1185">Reference proteome</keyword>
<dbReference type="PROSITE" id="PS50927">
    <property type="entry name" value="BULB_LECTIN"/>
    <property type="match status" value="1"/>
</dbReference>
<dbReference type="SMART" id="SM00108">
    <property type="entry name" value="B_lectin"/>
    <property type="match status" value="1"/>
</dbReference>
<dbReference type="PANTHER" id="PTHR32444:SF118">
    <property type="entry name" value="OS09G0551150 PROTEIN"/>
    <property type="match status" value="1"/>
</dbReference>
<evidence type="ECO:0000256" key="2">
    <source>
        <dbReference type="ARBA" id="ARBA00023180"/>
    </source>
</evidence>
<evidence type="ECO:0000313" key="7">
    <source>
        <dbReference type="Proteomes" id="UP000823749"/>
    </source>
</evidence>
<proteinExistence type="predicted"/>
<dbReference type="Pfam" id="PF08276">
    <property type="entry name" value="PAN_2"/>
    <property type="match status" value="1"/>
</dbReference>
<dbReference type="InterPro" id="IPR001480">
    <property type="entry name" value="Bulb-type_lectin_dom"/>
</dbReference>
<feature type="chain" id="PRO_5043596653" evidence="3">
    <location>
        <begin position="32"/>
        <end position="575"/>
    </location>
</feature>
<dbReference type="SUPFAM" id="SSF51110">
    <property type="entry name" value="alpha-D-mannose-specific plant lectins"/>
    <property type="match status" value="1"/>
</dbReference>
<accession>A0AAV6LCI5</accession>
<name>A0AAV6LCI5_9ERIC</name>
<organism evidence="6 7">
    <name type="scientific">Rhododendron griersonianum</name>
    <dbReference type="NCBI Taxonomy" id="479676"/>
    <lineage>
        <taxon>Eukaryota</taxon>
        <taxon>Viridiplantae</taxon>
        <taxon>Streptophyta</taxon>
        <taxon>Embryophyta</taxon>
        <taxon>Tracheophyta</taxon>
        <taxon>Spermatophyta</taxon>
        <taxon>Magnoliopsida</taxon>
        <taxon>eudicotyledons</taxon>
        <taxon>Gunneridae</taxon>
        <taxon>Pentapetalae</taxon>
        <taxon>asterids</taxon>
        <taxon>Ericales</taxon>
        <taxon>Ericaceae</taxon>
        <taxon>Ericoideae</taxon>
        <taxon>Rhodoreae</taxon>
        <taxon>Rhododendron</taxon>
    </lineage>
</organism>
<reference evidence="6" key="1">
    <citation type="submission" date="2020-08" db="EMBL/GenBank/DDBJ databases">
        <title>Plant Genome Project.</title>
        <authorList>
            <person name="Zhang R.-G."/>
        </authorList>
    </citation>
    <scope>NUCLEOTIDE SEQUENCE</scope>
    <source>
        <strain evidence="6">WSP0</strain>
        <tissue evidence="6">Leaf</tissue>
    </source>
</reference>
<protein>
    <submittedName>
        <fullName evidence="6">Uncharacterized protein</fullName>
    </submittedName>
</protein>
<evidence type="ECO:0000259" key="4">
    <source>
        <dbReference type="PROSITE" id="PS50927"/>
    </source>
</evidence>
<dbReference type="InterPro" id="IPR011009">
    <property type="entry name" value="Kinase-like_dom_sf"/>
</dbReference>
<evidence type="ECO:0000313" key="6">
    <source>
        <dbReference type="EMBL" id="KAG5562783.1"/>
    </source>
</evidence>
<feature type="domain" description="Apple" evidence="5">
    <location>
        <begin position="309"/>
        <end position="386"/>
    </location>
</feature>
<dbReference type="EMBL" id="JACTNZ010000002">
    <property type="protein sequence ID" value="KAG5562783.1"/>
    <property type="molecule type" value="Genomic_DNA"/>
</dbReference>
<dbReference type="SUPFAM" id="SSF56112">
    <property type="entry name" value="Protein kinase-like (PK-like)"/>
    <property type="match status" value="1"/>
</dbReference>
<evidence type="ECO:0000256" key="1">
    <source>
        <dbReference type="ARBA" id="ARBA00022729"/>
    </source>
</evidence>
<keyword evidence="2" id="KW-0325">Glycoprotein</keyword>
<dbReference type="PROSITE" id="PS50948">
    <property type="entry name" value="PAN"/>
    <property type="match status" value="1"/>
</dbReference>
<dbReference type="Pfam" id="PF01453">
    <property type="entry name" value="B_lectin"/>
    <property type="match status" value="1"/>
</dbReference>
<dbReference type="Gene3D" id="2.90.10.10">
    <property type="entry name" value="Bulb-type lectin domain"/>
    <property type="match status" value="1"/>
</dbReference>
<dbReference type="InterPro" id="IPR003609">
    <property type="entry name" value="Pan_app"/>
</dbReference>
<gene>
    <name evidence="6" type="ORF">RHGRI_005491</name>
</gene>
<feature type="domain" description="Bulb-type lectin" evidence="4">
    <location>
        <begin position="32"/>
        <end position="154"/>
    </location>
</feature>
<dbReference type="Proteomes" id="UP000823749">
    <property type="component" value="Chromosome 2"/>
</dbReference>
<sequence>MATNNGAITNGYSCFLFLIFFFVFLFGLSHALDSISPNAILRDNETLVSAVGVFELGFFSDPFTGNRYMGIWFKDDPQKRPVWVANRDNPLINSTCFLQIRDHGNLILIDRRLVPVIVNSGALSTSPNTTATLLDTGNFVLQVGAKMVWQSFDYPTDTYLPGMKIGWFGLTSDLPTIQVLSSWASPSNPSHGDFTLGVDYMVANLSVYRGDSAHVNIGYWDGTRIHLLFVNSSNSFNFSYFSNPNETYFTFTTIGNYSASWLVMASTGLIDEYTLSDRGISMMSHSLCGDSGNYTVNGSFCLPSSPSTCNATFSAINGSLSNSSIANGSIVMGFSDCESICASNCSCVAYTAPATDQSGCQMYFGNEDDLSNIIQKGGGLVYVRGDILPRKHMNQVRSQDDANTSAVQVFILEMGTNATSMNNETAAARLELNGERVQELPMLSFSTIETATDYFAIRNILGEGGFGTVYKAWNSWKEGKHTEFMDSTLTISCSSIEALRYLQIGLLCVQERPADRLSMLDVVSMLSNETTALPYPKEAALLGYVSSSTEGESSKNNQGPWVTTIESVVSEISPR</sequence>
<comment type="caution">
    <text evidence="6">The sequence shown here is derived from an EMBL/GenBank/DDBJ whole genome shotgun (WGS) entry which is preliminary data.</text>
</comment>
<evidence type="ECO:0000259" key="5">
    <source>
        <dbReference type="PROSITE" id="PS50948"/>
    </source>
</evidence>
<dbReference type="PANTHER" id="PTHR32444">
    <property type="entry name" value="BULB-TYPE LECTIN DOMAIN-CONTAINING PROTEIN"/>
    <property type="match status" value="1"/>
</dbReference>
<dbReference type="InterPro" id="IPR036426">
    <property type="entry name" value="Bulb-type_lectin_dom_sf"/>
</dbReference>
<feature type="signal peptide" evidence="3">
    <location>
        <begin position="1"/>
        <end position="31"/>
    </location>
</feature>